<dbReference type="EMBL" id="CAXLJM020000020">
    <property type="protein sequence ID" value="CAL8086691.1"/>
    <property type="molecule type" value="Genomic_DNA"/>
</dbReference>
<evidence type="ECO:0000256" key="1">
    <source>
        <dbReference type="SAM" id="SignalP"/>
    </source>
</evidence>
<dbReference type="Gene3D" id="2.20.20.160">
    <property type="match status" value="1"/>
</dbReference>
<comment type="caution">
    <text evidence="2">The sequence shown here is derived from an EMBL/GenBank/DDBJ whole genome shotgun (WGS) entry which is preliminary data.</text>
</comment>
<sequence>MSSASSPLAFPFIIFLYFLTLSAATRFPFKRSDHDQHAKKLSICEADSICGVVQVNSRGLTAFPICSCPDPSDECPLVWDEEDGKSVNQGMMQYKHCQVAPTHLKPCTQDQTAYTMQIISPISKSDSTMKVSHRIHCICPHDYQHVQKGADTEQIPFIGEVNSYSLTCAAYPICEEDESCKILSETKTEFLENKLCRCANGFYCPVKGNRNSKSMDFGKGSVTQLYCQ</sequence>
<accession>A0ABP1Q289</accession>
<dbReference type="Proteomes" id="UP001642540">
    <property type="component" value="Unassembled WGS sequence"/>
</dbReference>
<evidence type="ECO:0000313" key="3">
    <source>
        <dbReference type="Proteomes" id="UP001642540"/>
    </source>
</evidence>
<organism evidence="2 3">
    <name type="scientific">Orchesella dallaii</name>
    <dbReference type="NCBI Taxonomy" id="48710"/>
    <lineage>
        <taxon>Eukaryota</taxon>
        <taxon>Metazoa</taxon>
        <taxon>Ecdysozoa</taxon>
        <taxon>Arthropoda</taxon>
        <taxon>Hexapoda</taxon>
        <taxon>Collembola</taxon>
        <taxon>Entomobryomorpha</taxon>
        <taxon>Entomobryoidea</taxon>
        <taxon>Orchesellidae</taxon>
        <taxon>Orchesellinae</taxon>
        <taxon>Orchesella</taxon>
    </lineage>
</organism>
<reference evidence="2 3" key="1">
    <citation type="submission" date="2024-08" db="EMBL/GenBank/DDBJ databases">
        <authorList>
            <person name="Cucini C."/>
            <person name="Frati F."/>
        </authorList>
    </citation>
    <scope>NUCLEOTIDE SEQUENCE [LARGE SCALE GENOMIC DNA]</scope>
</reference>
<gene>
    <name evidence="2" type="ORF">ODALV1_LOCUS6511</name>
</gene>
<keyword evidence="3" id="KW-1185">Reference proteome</keyword>
<name>A0ABP1Q289_9HEXA</name>
<feature type="signal peptide" evidence="1">
    <location>
        <begin position="1"/>
        <end position="24"/>
    </location>
</feature>
<keyword evidence="1" id="KW-0732">Signal</keyword>
<feature type="chain" id="PRO_5046727072" evidence="1">
    <location>
        <begin position="25"/>
        <end position="228"/>
    </location>
</feature>
<evidence type="ECO:0000313" key="2">
    <source>
        <dbReference type="EMBL" id="CAL8086691.1"/>
    </source>
</evidence>
<protein>
    <submittedName>
        <fullName evidence="2">Uncharacterized protein</fullName>
    </submittedName>
</protein>
<proteinExistence type="predicted"/>